<name>A0ABQ6IT80_9MICO</name>
<comment type="caution">
    <text evidence="1">The sequence shown here is derived from an EMBL/GenBank/DDBJ whole genome shotgun (WGS) entry which is preliminary data.</text>
</comment>
<sequence length="66" mass="7104">MVVALAPFSRGRKILMVSPMSQPKTRASPDAIDKGRRIYRVAPSSAPVVNDQAFVRGRLPGPLDAS</sequence>
<keyword evidence="2" id="KW-1185">Reference proteome</keyword>
<dbReference type="EMBL" id="BSUO01000001">
    <property type="protein sequence ID" value="GMA39888.1"/>
    <property type="molecule type" value="Genomic_DNA"/>
</dbReference>
<protein>
    <submittedName>
        <fullName evidence="1">Uncharacterized protein</fullName>
    </submittedName>
</protein>
<proteinExistence type="predicted"/>
<dbReference type="Proteomes" id="UP001157126">
    <property type="component" value="Unassembled WGS sequence"/>
</dbReference>
<gene>
    <name evidence="1" type="ORF">GCM10025883_19330</name>
</gene>
<organism evidence="1 2">
    <name type="scientific">Mobilicoccus caccae</name>
    <dbReference type="NCBI Taxonomy" id="1859295"/>
    <lineage>
        <taxon>Bacteria</taxon>
        <taxon>Bacillati</taxon>
        <taxon>Actinomycetota</taxon>
        <taxon>Actinomycetes</taxon>
        <taxon>Micrococcales</taxon>
        <taxon>Dermatophilaceae</taxon>
        <taxon>Mobilicoccus</taxon>
    </lineage>
</organism>
<accession>A0ABQ6IT80</accession>
<evidence type="ECO:0000313" key="1">
    <source>
        <dbReference type="EMBL" id="GMA39888.1"/>
    </source>
</evidence>
<evidence type="ECO:0000313" key="2">
    <source>
        <dbReference type="Proteomes" id="UP001157126"/>
    </source>
</evidence>
<reference evidence="2" key="1">
    <citation type="journal article" date="2019" name="Int. J. Syst. Evol. Microbiol.">
        <title>The Global Catalogue of Microorganisms (GCM) 10K type strain sequencing project: providing services to taxonomists for standard genome sequencing and annotation.</title>
        <authorList>
            <consortium name="The Broad Institute Genomics Platform"/>
            <consortium name="The Broad Institute Genome Sequencing Center for Infectious Disease"/>
            <person name="Wu L."/>
            <person name="Ma J."/>
        </authorList>
    </citation>
    <scope>NUCLEOTIDE SEQUENCE [LARGE SCALE GENOMIC DNA]</scope>
    <source>
        <strain evidence="2">NBRC 113072</strain>
    </source>
</reference>